<dbReference type="InterPro" id="IPR027417">
    <property type="entry name" value="P-loop_NTPase"/>
</dbReference>
<keyword evidence="2" id="KW-1185">Reference proteome</keyword>
<evidence type="ECO:0008006" key="3">
    <source>
        <dbReference type="Google" id="ProtNLM"/>
    </source>
</evidence>
<accession>A0A420DMT3</accession>
<dbReference type="Gene3D" id="3.40.50.300">
    <property type="entry name" value="P-loop containing nucleotide triphosphate hydrolases"/>
    <property type="match status" value="1"/>
</dbReference>
<dbReference type="SUPFAM" id="SSF52540">
    <property type="entry name" value="P-loop containing nucleoside triphosphate hydrolases"/>
    <property type="match status" value="1"/>
</dbReference>
<organism evidence="1 2">
    <name type="scientific">Sulfitobacter guttiformis</name>
    <dbReference type="NCBI Taxonomy" id="74349"/>
    <lineage>
        <taxon>Bacteria</taxon>
        <taxon>Pseudomonadati</taxon>
        <taxon>Pseudomonadota</taxon>
        <taxon>Alphaproteobacteria</taxon>
        <taxon>Rhodobacterales</taxon>
        <taxon>Roseobacteraceae</taxon>
        <taxon>Sulfitobacter</taxon>
    </lineage>
</organism>
<gene>
    <name evidence="1" type="ORF">C8N30_0050</name>
</gene>
<sequence>MTQGKPLYVHLGAHRTGTSSFQMMLAENRDLLAAQGYDLAYPGRDDIPQGDLRLKLPDPRNMGQWERRFLPAAATELQRFVTPDSHAMILSEENIPGRMIHFPAGQFYPAAEARLQTLAAAAGAPVLRAVLVVRDYTDLYISAYRKRAEDNKSPAFAEGRHNMLHMDRGWPDLVRLVFQYLKVQELVVIDYPRRGRSVDILGMLVPELAEVPLREPARRMNHSATDAALLALQERYSAGETLEREAWQQIIAAHRDDITSRGVSEFTKRQTRILEGRYKEHLDEIELMPAVMLLR</sequence>
<name>A0A420DMT3_9RHOB</name>
<dbReference type="EMBL" id="RAQK01000001">
    <property type="protein sequence ID" value="RKE95515.1"/>
    <property type="molecule type" value="Genomic_DNA"/>
</dbReference>
<reference evidence="1 2" key="1">
    <citation type="submission" date="2018-09" db="EMBL/GenBank/DDBJ databases">
        <title>Genomic Encyclopedia of Archaeal and Bacterial Type Strains, Phase II (KMG-II): from individual species to whole genera.</title>
        <authorList>
            <person name="Goeker M."/>
        </authorList>
    </citation>
    <scope>NUCLEOTIDE SEQUENCE [LARGE SCALE GENOMIC DNA]</scope>
    <source>
        <strain evidence="1 2">DSM 11458</strain>
    </source>
</reference>
<protein>
    <recommendedName>
        <fullName evidence="3">Sulfotransferase family protein</fullName>
    </recommendedName>
</protein>
<proteinExistence type="predicted"/>
<dbReference type="OrthoDB" id="7838426at2"/>
<dbReference type="RefSeq" id="WP_025062477.1">
    <property type="nucleotide sequence ID" value="NZ_RAQK01000001.1"/>
</dbReference>
<dbReference type="AlphaFoldDB" id="A0A420DMT3"/>
<dbReference type="Proteomes" id="UP000284407">
    <property type="component" value="Unassembled WGS sequence"/>
</dbReference>
<evidence type="ECO:0000313" key="2">
    <source>
        <dbReference type="Proteomes" id="UP000284407"/>
    </source>
</evidence>
<comment type="caution">
    <text evidence="1">The sequence shown here is derived from an EMBL/GenBank/DDBJ whole genome shotgun (WGS) entry which is preliminary data.</text>
</comment>
<dbReference type="STRING" id="1443111.Z949_2003"/>
<evidence type="ECO:0000313" key="1">
    <source>
        <dbReference type="EMBL" id="RKE95515.1"/>
    </source>
</evidence>